<organism evidence="2 3">
    <name type="scientific">Methanolobus sediminis</name>
    <dbReference type="NCBI Taxonomy" id="3072978"/>
    <lineage>
        <taxon>Archaea</taxon>
        <taxon>Methanobacteriati</taxon>
        <taxon>Methanobacteriota</taxon>
        <taxon>Stenosarchaea group</taxon>
        <taxon>Methanomicrobia</taxon>
        <taxon>Methanosarcinales</taxon>
        <taxon>Methanosarcinaceae</taxon>
        <taxon>Methanolobus</taxon>
    </lineage>
</organism>
<evidence type="ECO:0000256" key="1">
    <source>
        <dbReference type="SAM" id="MobiDB-lite"/>
    </source>
</evidence>
<accession>A0AA51UK36</accession>
<dbReference type="GeneID" id="84233398"/>
<evidence type="ECO:0000313" key="2">
    <source>
        <dbReference type="EMBL" id="WMW24737.1"/>
    </source>
</evidence>
<dbReference type="AlphaFoldDB" id="A0AA51UK36"/>
<proteinExistence type="predicted"/>
<evidence type="ECO:0000313" key="3">
    <source>
        <dbReference type="Proteomes" id="UP001182908"/>
    </source>
</evidence>
<dbReference type="KEGG" id="mseb:RE474_11735"/>
<dbReference type="RefSeq" id="WP_309310545.1">
    <property type="nucleotide sequence ID" value="NZ_CP133592.1"/>
</dbReference>
<gene>
    <name evidence="2" type="ORF">RE474_11735</name>
</gene>
<sequence length="219" mass="23831">MIKKILSLLFVFALLSSAAFAAGIDTTNKSQSKNGTLGNDEMIGSGNGEAITTRTTEMTQTIERVRSRSMAQANVSATGDAARNVYRNQVQNAVQNMLDLSEVAGVNGQQISTIAREFNNSAQNSTQAEDRMASRGSVSRLLFGGDYAAAEDLEASVNQSQERIQEMKQLIEGDPEMDAEVKEMLLEQIATMEAEQARLQTFAQVEKQSTGLLGWLIKK</sequence>
<dbReference type="Proteomes" id="UP001182908">
    <property type="component" value="Chromosome"/>
</dbReference>
<feature type="region of interest" description="Disordered" evidence="1">
    <location>
        <begin position="29"/>
        <end position="54"/>
    </location>
</feature>
<protein>
    <submittedName>
        <fullName evidence="2">Uncharacterized protein</fullName>
    </submittedName>
</protein>
<dbReference type="EMBL" id="CP133592">
    <property type="protein sequence ID" value="WMW24737.1"/>
    <property type="molecule type" value="Genomic_DNA"/>
</dbReference>
<name>A0AA51UK36_9EURY</name>
<keyword evidence="3" id="KW-1185">Reference proteome</keyword>
<reference evidence="2 3" key="1">
    <citation type="submission" date="2023-08" db="EMBL/GenBank/DDBJ databases">
        <title>Methanolobus mangrovi sp. nov. and Methanolobus sediminis sp. nov, two novel methylotrophic methanogens isolated from mangrove sediments in China.</title>
        <authorList>
            <person name="Zhou J."/>
        </authorList>
    </citation>
    <scope>NUCLEOTIDE SEQUENCE [LARGE SCALE GENOMIC DNA]</scope>
    <source>
        <strain evidence="2 3">FTZ6</strain>
    </source>
</reference>